<evidence type="ECO:0000256" key="6">
    <source>
        <dbReference type="ARBA" id="ARBA00023136"/>
    </source>
</evidence>
<dbReference type="PANTHER" id="PTHR43124">
    <property type="entry name" value="PURINE EFFLUX PUMP PBUE"/>
    <property type="match status" value="1"/>
</dbReference>
<evidence type="ECO:0000256" key="4">
    <source>
        <dbReference type="ARBA" id="ARBA00022692"/>
    </source>
</evidence>
<dbReference type="PANTHER" id="PTHR43124:SF6">
    <property type="entry name" value="TRANSPORTER ARAJ-RELATED"/>
    <property type="match status" value="1"/>
</dbReference>
<evidence type="ECO:0000313" key="9">
    <source>
        <dbReference type="Proteomes" id="UP000254712"/>
    </source>
</evidence>
<keyword evidence="4 7" id="KW-0812">Transmembrane</keyword>
<evidence type="ECO:0000256" key="5">
    <source>
        <dbReference type="ARBA" id="ARBA00022989"/>
    </source>
</evidence>
<feature type="transmembrane region" description="Helical" evidence="7">
    <location>
        <begin position="99"/>
        <end position="118"/>
    </location>
</feature>
<dbReference type="InterPro" id="IPR036259">
    <property type="entry name" value="MFS_trans_sf"/>
</dbReference>
<sequence length="132" mass="14707">MANLVGIPVGTYLSQEFSWRYTFLLIAVFQHRCAHRNFLLGGRISVTKPKAACASSSTSCVVLRRGSFSPPRCSAMRAFFAWFSYIKPFMMYISGFSETSMTFIMMLVGLGMVLGNLLSGKLSGRYTRCASR</sequence>
<evidence type="ECO:0000256" key="7">
    <source>
        <dbReference type="SAM" id="Phobius"/>
    </source>
</evidence>
<keyword evidence="2" id="KW-1003">Cell membrane</keyword>
<evidence type="ECO:0000256" key="2">
    <source>
        <dbReference type="ARBA" id="ARBA00022475"/>
    </source>
</evidence>
<dbReference type="GO" id="GO:0005886">
    <property type="term" value="C:plasma membrane"/>
    <property type="evidence" value="ECO:0007669"/>
    <property type="project" value="UniProtKB-SubCell"/>
</dbReference>
<keyword evidence="6 7" id="KW-0472">Membrane</keyword>
<dbReference type="SUPFAM" id="SSF103473">
    <property type="entry name" value="MFS general substrate transporter"/>
    <property type="match status" value="1"/>
</dbReference>
<dbReference type="Gene3D" id="1.20.1720.10">
    <property type="entry name" value="Multidrug resistance protein D"/>
    <property type="match status" value="1"/>
</dbReference>
<protein>
    <submittedName>
        <fullName evidence="8">MFS transport protein AraJ</fullName>
    </submittedName>
</protein>
<dbReference type="AlphaFoldDB" id="A0A379WYN9"/>
<comment type="subcellular location">
    <subcellularLocation>
        <location evidence="1">Cell inner membrane</location>
        <topology evidence="1">Multi-pass membrane protein</topology>
    </subcellularLocation>
</comment>
<dbReference type="GO" id="GO:0022857">
    <property type="term" value="F:transmembrane transporter activity"/>
    <property type="evidence" value="ECO:0007669"/>
    <property type="project" value="TreeGrafter"/>
</dbReference>
<proteinExistence type="predicted"/>
<evidence type="ECO:0000313" key="8">
    <source>
        <dbReference type="EMBL" id="SUH39215.1"/>
    </source>
</evidence>
<organism evidence="8 9">
    <name type="scientific">Salmonella enterica I</name>
    <dbReference type="NCBI Taxonomy" id="59201"/>
    <lineage>
        <taxon>Bacteria</taxon>
        <taxon>Pseudomonadati</taxon>
        <taxon>Pseudomonadota</taxon>
        <taxon>Gammaproteobacteria</taxon>
        <taxon>Enterobacterales</taxon>
        <taxon>Enterobacteriaceae</taxon>
        <taxon>Salmonella</taxon>
    </lineage>
</organism>
<reference evidence="8 9" key="1">
    <citation type="submission" date="2018-06" db="EMBL/GenBank/DDBJ databases">
        <authorList>
            <consortium name="Pathogen Informatics"/>
            <person name="Doyle S."/>
        </authorList>
    </citation>
    <scope>NUCLEOTIDE SEQUENCE [LARGE SCALE GENOMIC DNA]</scope>
    <source>
        <strain evidence="8 9">NCTC8261</strain>
    </source>
</reference>
<name>A0A379WYN9_SALET</name>
<accession>A0A379WYN9</accession>
<evidence type="ECO:0000256" key="3">
    <source>
        <dbReference type="ARBA" id="ARBA00022519"/>
    </source>
</evidence>
<gene>
    <name evidence="8" type="primary">araJ_2</name>
    <name evidence="8" type="ORF">NCTC8261_05567</name>
</gene>
<keyword evidence="5 7" id="KW-1133">Transmembrane helix</keyword>
<dbReference type="InterPro" id="IPR050189">
    <property type="entry name" value="MFS_Efflux_Transporters"/>
</dbReference>
<keyword evidence="3" id="KW-0997">Cell inner membrane</keyword>
<dbReference type="EMBL" id="UGXT01000002">
    <property type="protein sequence ID" value="SUH39215.1"/>
    <property type="molecule type" value="Genomic_DNA"/>
</dbReference>
<dbReference type="Proteomes" id="UP000254712">
    <property type="component" value="Unassembled WGS sequence"/>
</dbReference>
<evidence type="ECO:0000256" key="1">
    <source>
        <dbReference type="ARBA" id="ARBA00004429"/>
    </source>
</evidence>